<evidence type="ECO:0000313" key="2">
    <source>
        <dbReference type="Proteomes" id="UP001595710"/>
    </source>
</evidence>
<sequence length="267" mass="31410">MIVNSCNDYGDVVPLFLAALKEYWPSWDGDIIINNEKYLEVNHLTDLKRREVTWGKRLQLILQSIQTNYVLMVFDDYILESKVNVSKFNEFMEILAKDENQSVFYLNAVCLRDHSDDKVSNFRILKDKVDFRINSAPAVWRKNDLQSYVGEKDNPWAWEVFGTYRSFGDGKVFCSPSSVENNLFNYNYKKGGAIYRGKWVREVVVDKCEKYGIDIDFNKRGFTDDLANEKRTWLWKVKFIWLGFRMVGFKSLYYFIGYVRAKAKGNA</sequence>
<proteinExistence type="predicted"/>
<comment type="caution">
    <text evidence="1">The sequence shown here is derived from an EMBL/GenBank/DDBJ whole genome shotgun (WGS) entry which is preliminary data.</text>
</comment>
<reference evidence="2" key="1">
    <citation type="journal article" date="2019" name="Int. J. Syst. Evol. Microbiol.">
        <title>The Global Catalogue of Microorganisms (GCM) 10K type strain sequencing project: providing services to taxonomists for standard genome sequencing and annotation.</title>
        <authorList>
            <consortium name="The Broad Institute Genomics Platform"/>
            <consortium name="The Broad Institute Genome Sequencing Center for Infectious Disease"/>
            <person name="Wu L."/>
            <person name="Ma J."/>
        </authorList>
    </citation>
    <scope>NUCLEOTIDE SEQUENCE [LARGE SCALE GENOMIC DNA]</scope>
    <source>
        <strain evidence="2">CECT 8288</strain>
    </source>
</reference>
<protein>
    <recommendedName>
        <fullName evidence="3">Glycosyl transferase family 2</fullName>
    </recommendedName>
</protein>
<dbReference type="RefSeq" id="WP_377362947.1">
    <property type="nucleotide sequence ID" value="NZ_JBHRYN010000012.1"/>
</dbReference>
<evidence type="ECO:0008006" key="3">
    <source>
        <dbReference type="Google" id="ProtNLM"/>
    </source>
</evidence>
<evidence type="ECO:0000313" key="1">
    <source>
        <dbReference type="EMBL" id="MFC3701990.1"/>
    </source>
</evidence>
<gene>
    <name evidence="1" type="ORF">ACFOND_10090</name>
</gene>
<keyword evidence="2" id="KW-1185">Reference proteome</keyword>
<dbReference type="EMBL" id="JBHRYN010000012">
    <property type="protein sequence ID" value="MFC3701990.1"/>
    <property type="molecule type" value="Genomic_DNA"/>
</dbReference>
<dbReference type="Proteomes" id="UP001595710">
    <property type="component" value="Unassembled WGS sequence"/>
</dbReference>
<organism evidence="1 2">
    <name type="scientific">Reinekea marina</name>
    <dbReference type="NCBI Taxonomy" id="1310421"/>
    <lineage>
        <taxon>Bacteria</taxon>
        <taxon>Pseudomonadati</taxon>
        <taxon>Pseudomonadota</taxon>
        <taxon>Gammaproteobacteria</taxon>
        <taxon>Oceanospirillales</taxon>
        <taxon>Saccharospirillaceae</taxon>
        <taxon>Reinekea</taxon>
    </lineage>
</organism>
<name>A0ABV7WU75_9GAMM</name>
<accession>A0ABV7WU75</accession>